<protein>
    <submittedName>
        <fullName evidence="1">Uncharacterized protein</fullName>
    </submittedName>
</protein>
<reference evidence="1" key="1">
    <citation type="submission" date="2021-02" db="EMBL/GenBank/DDBJ databases">
        <authorList>
            <consortium name="DOE Joint Genome Institute"/>
            <person name="Ahrendt S."/>
            <person name="Looney B.P."/>
            <person name="Miyauchi S."/>
            <person name="Morin E."/>
            <person name="Drula E."/>
            <person name="Courty P.E."/>
            <person name="Chicoki N."/>
            <person name="Fauchery L."/>
            <person name="Kohler A."/>
            <person name="Kuo A."/>
            <person name="Labutti K."/>
            <person name="Pangilinan J."/>
            <person name="Lipzen A."/>
            <person name="Riley R."/>
            <person name="Andreopoulos W."/>
            <person name="He G."/>
            <person name="Johnson J."/>
            <person name="Barry K.W."/>
            <person name="Grigoriev I.V."/>
            <person name="Nagy L."/>
            <person name="Hibbett D."/>
            <person name="Henrissat B."/>
            <person name="Matheny P.B."/>
            <person name="Labbe J."/>
            <person name="Martin F."/>
        </authorList>
    </citation>
    <scope>NUCLEOTIDE SEQUENCE</scope>
    <source>
        <strain evidence="1">FP105234-sp</strain>
    </source>
</reference>
<organism evidence="1 2">
    <name type="scientific">Auriscalpium vulgare</name>
    <dbReference type="NCBI Taxonomy" id="40419"/>
    <lineage>
        <taxon>Eukaryota</taxon>
        <taxon>Fungi</taxon>
        <taxon>Dikarya</taxon>
        <taxon>Basidiomycota</taxon>
        <taxon>Agaricomycotina</taxon>
        <taxon>Agaricomycetes</taxon>
        <taxon>Russulales</taxon>
        <taxon>Auriscalpiaceae</taxon>
        <taxon>Auriscalpium</taxon>
    </lineage>
</organism>
<name>A0ACB8R080_9AGAM</name>
<dbReference type="Proteomes" id="UP000814033">
    <property type="component" value="Unassembled WGS sequence"/>
</dbReference>
<keyword evidence="2" id="KW-1185">Reference proteome</keyword>
<reference evidence="1" key="2">
    <citation type="journal article" date="2022" name="New Phytol.">
        <title>Evolutionary transition to the ectomycorrhizal habit in the genomes of a hyperdiverse lineage of mushroom-forming fungi.</title>
        <authorList>
            <person name="Looney B."/>
            <person name="Miyauchi S."/>
            <person name="Morin E."/>
            <person name="Drula E."/>
            <person name="Courty P.E."/>
            <person name="Kohler A."/>
            <person name="Kuo A."/>
            <person name="LaButti K."/>
            <person name="Pangilinan J."/>
            <person name="Lipzen A."/>
            <person name="Riley R."/>
            <person name="Andreopoulos W."/>
            <person name="He G."/>
            <person name="Johnson J."/>
            <person name="Nolan M."/>
            <person name="Tritt A."/>
            <person name="Barry K.W."/>
            <person name="Grigoriev I.V."/>
            <person name="Nagy L.G."/>
            <person name="Hibbett D."/>
            <person name="Henrissat B."/>
            <person name="Matheny P.B."/>
            <person name="Labbe J."/>
            <person name="Martin F.M."/>
        </authorList>
    </citation>
    <scope>NUCLEOTIDE SEQUENCE</scope>
    <source>
        <strain evidence="1">FP105234-sp</strain>
    </source>
</reference>
<evidence type="ECO:0000313" key="2">
    <source>
        <dbReference type="Proteomes" id="UP000814033"/>
    </source>
</evidence>
<comment type="caution">
    <text evidence="1">The sequence shown here is derived from an EMBL/GenBank/DDBJ whole genome shotgun (WGS) entry which is preliminary data.</text>
</comment>
<accession>A0ACB8R080</accession>
<evidence type="ECO:0000313" key="1">
    <source>
        <dbReference type="EMBL" id="KAI0037383.1"/>
    </source>
</evidence>
<gene>
    <name evidence="1" type="ORF">FA95DRAFT_1614266</name>
</gene>
<proteinExistence type="predicted"/>
<dbReference type="EMBL" id="MU277009">
    <property type="protein sequence ID" value="KAI0037383.1"/>
    <property type="molecule type" value="Genomic_DNA"/>
</dbReference>
<sequence length="150" mass="17161">MKAASTATTAGLYYQRKRDERKHYQKLYDQANKGRRKLSKAARQAMAGKRRREHTYRCSISHSDSTDDPRRDADAESVLSDDVVALRDSLSDRLGEEHWVLEFIQTVQTWIDRRGSPRTISGSIICDDSLQAFIKSKSSQNRDETHGVLC</sequence>